<keyword evidence="2 4" id="KW-0238">DNA-binding</keyword>
<dbReference type="InterPro" id="IPR001647">
    <property type="entry name" value="HTH_TetR"/>
</dbReference>
<dbReference type="PROSITE" id="PS50977">
    <property type="entry name" value="HTH_TETR_2"/>
    <property type="match status" value="1"/>
</dbReference>
<dbReference type="PRINTS" id="PR00455">
    <property type="entry name" value="HTHTETR"/>
</dbReference>
<dbReference type="Gene3D" id="1.10.357.10">
    <property type="entry name" value="Tetracycline Repressor, domain 2"/>
    <property type="match status" value="1"/>
</dbReference>
<dbReference type="PANTHER" id="PTHR30055:SF234">
    <property type="entry name" value="HTH-TYPE TRANSCRIPTIONAL REGULATOR BETI"/>
    <property type="match status" value="1"/>
</dbReference>
<dbReference type="AlphaFoldDB" id="A0AB39KXE7"/>
<accession>A0AB39KXE7</accession>
<gene>
    <name evidence="6" type="ORF">ABOZ73_07600</name>
</gene>
<feature type="DNA-binding region" description="H-T-H motif" evidence="4">
    <location>
        <begin position="28"/>
        <end position="47"/>
    </location>
</feature>
<dbReference type="SUPFAM" id="SSF46689">
    <property type="entry name" value="Homeodomain-like"/>
    <property type="match status" value="1"/>
</dbReference>
<evidence type="ECO:0000256" key="3">
    <source>
        <dbReference type="ARBA" id="ARBA00023163"/>
    </source>
</evidence>
<dbReference type="GO" id="GO:0003700">
    <property type="term" value="F:DNA-binding transcription factor activity"/>
    <property type="evidence" value="ECO:0007669"/>
    <property type="project" value="TreeGrafter"/>
</dbReference>
<sequence>MAATQTTTDAILDGALREFSRHGLAKTSMSDIAQSAGVSRTSLYSAFPTKVDVFRALSSRINERVLAAVIAAISTAGTWDERLQTIISARVGWVYDLLRASEHGRELISEKNKICGGSVLAANDRFEALVAGVLAEASLETQDEARLARLLIQSVNGVLEQASTREEAEQGVETLVAIFCAGLTAGR</sequence>
<dbReference type="Gene3D" id="1.10.10.60">
    <property type="entry name" value="Homeodomain-like"/>
    <property type="match status" value="1"/>
</dbReference>
<dbReference type="InterPro" id="IPR023772">
    <property type="entry name" value="DNA-bd_HTH_TetR-type_CS"/>
</dbReference>
<evidence type="ECO:0000313" key="6">
    <source>
        <dbReference type="EMBL" id="XDO98272.1"/>
    </source>
</evidence>
<proteinExistence type="predicted"/>
<dbReference type="RefSeq" id="WP_369062047.1">
    <property type="nucleotide sequence ID" value="NZ_CP158375.1"/>
</dbReference>
<keyword evidence="1" id="KW-0805">Transcription regulation</keyword>
<dbReference type="PANTHER" id="PTHR30055">
    <property type="entry name" value="HTH-TYPE TRANSCRIPTIONAL REGULATOR RUTR"/>
    <property type="match status" value="1"/>
</dbReference>
<dbReference type="InterPro" id="IPR009057">
    <property type="entry name" value="Homeodomain-like_sf"/>
</dbReference>
<evidence type="ECO:0000256" key="1">
    <source>
        <dbReference type="ARBA" id="ARBA00023015"/>
    </source>
</evidence>
<reference evidence="6" key="1">
    <citation type="submission" date="2024-06" db="EMBL/GenBank/DDBJ databases">
        <title>Caulobacter inopinatus, sp. nov.</title>
        <authorList>
            <person name="Donachie S.P."/>
        </authorList>
    </citation>
    <scope>NUCLEOTIDE SEQUENCE</scope>
    <source>
        <strain evidence="6">73W</strain>
    </source>
</reference>
<evidence type="ECO:0000256" key="2">
    <source>
        <dbReference type="ARBA" id="ARBA00023125"/>
    </source>
</evidence>
<feature type="domain" description="HTH tetR-type" evidence="5">
    <location>
        <begin position="5"/>
        <end position="65"/>
    </location>
</feature>
<protein>
    <submittedName>
        <fullName evidence="6">TetR family transcriptional regulator</fullName>
    </submittedName>
</protein>
<dbReference type="EMBL" id="CP158375">
    <property type="protein sequence ID" value="XDO98272.1"/>
    <property type="molecule type" value="Genomic_DNA"/>
</dbReference>
<keyword evidence="3" id="KW-0804">Transcription</keyword>
<organism evidence="6">
    <name type="scientific">Caulobacter sp. 73W</name>
    <dbReference type="NCBI Taxonomy" id="3161137"/>
    <lineage>
        <taxon>Bacteria</taxon>
        <taxon>Pseudomonadati</taxon>
        <taxon>Pseudomonadota</taxon>
        <taxon>Alphaproteobacteria</taxon>
        <taxon>Caulobacterales</taxon>
        <taxon>Caulobacteraceae</taxon>
        <taxon>Caulobacter</taxon>
    </lineage>
</organism>
<evidence type="ECO:0000256" key="4">
    <source>
        <dbReference type="PROSITE-ProRule" id="PRU00335"/>
    </source>
</evidence>
<name>A0AB39KXE7_9CAUL</name>
<dbReference type="PROSITE" id="PS01081">
    <property type="entry name" value="HTH_TETR_1"/>
    <property type="match status" value="1"/>
</dbReference>
<dbReference type="GO" id="GO:0000976">
    <property type="term" value="F:transcription cis-regulatory region binding"/>
    <property type="evidence" value="ECO:0007669"/>
    <property type="project" value="TreeGrafter"/>
</dbReference>
<dbReference type="InterPro" id="IPR050109">
    <property type="entry name" value="HTH-type_TetR-like_transc_reg"/>
</dbReference>
<dbReference type="Pfam" id="PF00440">
    <property type="entry name" value="TetR_N"/>
    <property type="match status" value="1"/>
</dbReference>
<evidence type="ECO:0000259" key="5">
    <source>
        <dbReference type="PROSITE" id="PS50977"/>
    </source>
</evidence>